<comment type="pathway">
    <text evidence="1">Cofactor biosynthesis; FMN biosynthesis; FMN from riboflavin (ATP route): step 1/1.</text>
</comment>
<evidence type="ECO:0000313" key="10">
    <source>
        <dbReference type="EMBL" id="CDU19056.1"/>
    </source>
</evidence>
<gene>
    <name evidence="11" type="ORF">PY17X_1136900</name>
    <name evidence="10" type="ORF">PYYM_1137800</name>
</gene>
<dbReference type="SMART" id="SM00904">
    <property type="entry name" value="Flavokinase"/>
    <property type="match status" value="1"/>
</dbReference>
<dbReference type="RefSeq" id="XP_730630.1">
    <property type="nucleotide sequence ID" value="XM_725537.1"/>
</dbReference>
<keyword evidence="4" id="KW-0288">FMN</keyword>
<keyword evidence="10" id="KW-0418">Kinase</keyword>
<feature type="compositionally biased region" description="Basic and acidic residues" evidence="8">
    <location>
        <begin position="158"/>
        <end position="174"/>
    </location>
</feature>
<dbReference type="OrthoDB" id="276388at2759"/>
<dbReference type="PANTHER" id="PTHR22749:SF6">
    <property type="entry name" value="RIBOFLAVIN KINASE"/>
    <property type="match status" value="1"/>
</dbReference>
<dbReference type="Pfam" id="PF01687">
    <property type="entry name" value="Flavokinase"/>
    <property type="match status" value="1"/>
</dbReference>
<dbReference type="EMBL" id="LK934639">
    <property type="protein sequence ID" value="CDU19056.1"/>
    <property type="molecule type" value="Genomic_DNA"/>
</dbReference>
<dbReference type="SUPFAM" id="SSF82114">
    <property type="entry name" value="Riboflavin kinase-like"/>
    <property type="match status" value="1"/>
</dbReference>
<dbReference type="UniPathway" id="UPA00276">
    <property type="reaction ID" value="UER00406"/>
</dbReference>
<dbReference type="Gene3D" id="2.40.30.30">
    <property type="entry name" value="Riboflavin kinase-like"/>
    <property type="match status" value="1"/>
</dbReference>
<keyword evidence="3" id="KW-0285">Flavoprotein</keyword>
<dbReference type="EMBL" id="LM993665">
    <property type="protein sequence ID" value="VTZ79641.1"/>
    <property type="molecule type" value="Genomic_DNA"/>
</dbReference>
<evidence type="ECO:0000256" key="6">
    <source>
        <dbReference type="ARBA" id="ARBA00022741"/>
    </source>
</evidence>
<dbReference type="GeneID" id="3829854"/>
<evidence type="ECO:0000259" key="9">
    <source>
        <dbReference type="SMART" id="SM00904"/>
    </source>
</evidence>
<evidence type="ECO:0000256" key="2">
    <source>
        <dbReference type="ARBA" id="ARBA00012105"/>
    </source>
</evidence>
<evidence type="ECO:0000256" key="8">
    <source>
        <dbReference type="SAM" id="MobiDB-lite"/>
    </source>
</evidence>
<evidence type="ECO:0000256" key="3">
    <source>
        <dbReference type="ARBA" id="ARBA00022630"/>
    </source>
</evidence>
<organism evidence="10 13">
    <name type="scientific">Plasmodium yoelii</name>
    <dbReference type="NCBI Taxonomy" id="5861"/>
    <lineage>
        <taxon>Eukaryota</taxon>
        <taxon>Sar</taxon>
        <taxon>Alveolata</taxon>
        <taxon>Apicomplexa</taxon>
        <taxon>Aconoidasida</taxon>
        <taxon>Haemosporida</taxon>
        <taxon>Plasmodiidae</taxon>
        <taxon>Plasmodium</taxon>
        <taxon>Plasmodium (Vinckeia)</taxon>
    </lineage>
</organism>
<feature type="compositionally biased region" description="Polar residues" evidence="8">
    <location>
        <begin position="256"/>
        <end position="265"/>
    </location>
</feature>
<dbReference type="AlphaFoldDB" id="A0A078K9C3"/>
<dbReference type="VEuPathDB" id="PlasmoDB:PYYM_1137800"/>
<dbReference type="GO" id="GO:0009398">
    <property type="term" value="P:FMN biosynthetic process"/>
    <property type="evidence" value="ECO:0007669"/>
    <property type="project" value="UniProtKB-UniPathway"/>
</dbReference>
<dbReference type="VEuPathDB" id="PlasmoDB:PY17X_1136900"/>
<dbReference type="VEuPathDB" id="PlasmoDB:PY00264"/>
<dbReference type="InterPro" id="IPR023468">
    <property type="entry name" value="Riboflavin_kinase"/>
</dbReference>
<dbReference type="KEGG" id="pyo:PY17X_1136900"/>
<evidence type="ECO:0000256" key="1">
    <source>
        <dbReference type="ARBA" id="ARBA00005201"/>
    </source>
</evidence>
<feature type="domain" description="Riboflavin kinase" evidence="9">
    <location>
        <begin position="562"/>
        <end position="689"/>
    </location>
</feature>
<dbReference type="GO" id="GO:0008531">
    <property type="term" value="F:riboflavin kinase activity"/>
    <property type="evidence" value="ECO:0007669"/>
    <property type="project" value="UniProtKB-EC"/>
</dbReference>
<keyword evidence="6" id="KW-0547">Nucleotide-binding</keyword>
<proteinExistence type="predicted"/>
<dbReference type="VEuPathDB" id="PlasmoDB:Py17XNL_001105762"/>
<protein>
    <recommendedName>
        <fullName evidence="2">riboflavin kinase</fullName>
        <ecNumber evidence="2">2.7.1.26</ecNumber>
    </recommendedName>
</protein>
<evidence type="ECO:0000256" key="7">
    <source>
        <dbReference type="ARBA" id="ARBA00022840"/>
    </source>
</evidence>
<feature type="region of interest" description="Disordered" evidence="8">
    <location>
        <begin position="248"/>
        <end position="280"/>
    </location>
</feature>
<dbReference type="OMA" id="SWRIFYI"/>
<evidence type="ECO:0000313" key="12">
    <source>
        <dbReference type="Proteomes" id="UP000072874"/>
    </source>
</evidence>
<evidence type="ECO:0000313" key="13">
    <source>
        <dbReference type="Proteomes" id="UP000072904"/>
    </source>
</evidence>
<reference evidence="11" key="4">
    <citation type="submission" date="2019-05" db="EMBL/GenBank/DDBJ databases">
        <authorList>
            <consortium name="Pathogen Informatics"/>
        </authorList>
    </citation>
    <scope>NUCLEOTIDE SEQUENCE</scope>
    <source>
        <strain evidence="11">17X</strain>
    </source>
</reference>
<accession>A0A078K9C3</accession>
<feature type="region of interest" description="Disordered" evidence="8">
    <location>
        <begin position="158"/>
        <end position="186"/>
    </location>
</feature>
<dbReference type="InterPro" id="IPR015865">
    <property type="entry name" value="Riboflavin_kinase_bac/euk"/>
</dbReference>
<evidence type="ECO:0000313" key="11">
    <source>
        <dbReference type="EMBL" id="VTZ79641.1"/>
    </source>
</evidence>
<reference evidence="10" key="3">
    <citation type="submission" date="2014-05" db="EMBL/GenBank/DDBJ databases">
        <authorList>
            <person name="Aslett A.Martin."/>
            <person name="De Silva Nishadi"/>
        </authorList>
    </citation>
    <scope>NUCLEOTIDE SEQUENCE</scope>
    <source>
        <strain evidence="10">YM</strain>
    </source>
</reference>
<keyword evidence="5" id="KW-0808">Transferase</keyword>
<dbReference type="Proteomes" id="UP000072904">
    <property type="component" value="Chromosome 11"/>
</dbReference>
<name>A0A078K9C3_PLAYE</name>
<dbReference type="GO" id="GO:0005524">
    <property type="term" value="F:ATP binding"/>
    <property type="evidence" value="ECO:0007669"/>
    <property type="project" value="UniProtKB-KW"/>
</dbReference>
<dbReference type="PANTHER" id="PTHR22749">
    <property type="entry name" value="RIBOFLAVIN KINASE/FMN ADENYLYLTRANSFERASE"/>
    <property type="match status" value="1"/>
</dbReference>
<dbReference type="InterPro" id="IPR023465">
    <property type="entry name" value="Riboflavin_kinase_dom_sf"/>
</dbReference>
<evidence type="ECO:0000256" key="5">
    <source>
        <dbReference type="ARBA" id="ARBA00022679"/>
    </source>
</evidence>
<evidence type="ECO:0000256" key="4">
    <source>
        <dbReference type="ARBA" id="ARBA00022643"/>
    </source>
</evidence>
<keyword evidence="7" id="KW-0067">ATP-binding</keyword>
<sequence length="710" mass="82824">MEHNEDKNNIAVIDADYYIINYKSTITTYIQNICNNILRSKRENINDQNVDKKKIIICLFMLKIFLINIENNLNLFDFLYDVINKYHYLINNERVASSSCKTNVENNKSNSKNFSDNKIEQANIGIVSETNQVESSNAINKNVQKKNSLLENTSNLKSKLDNDTEKVTKAHENENENENDDETSISIESNQNSNTHMASSLMHNLIIDKDYDNIDNVLVSKIGLLKIKNYCHINNNNSSSENMETNNYNADKNGDISPTTNNNVKGKNMHKKRDTDIGTDSISFTHNDNVDISNTNDEDIPDIYSDEIGDINSDNSQSNKSCLKNTKSGIVYDSENCNKFLINYNKIKFDLKDFSEFFNLKYIINEISKKKKNYEKKTIKYIEKLYRIIILSKLHIGAYNFLKILKKQKFYFIFYSSNKNLTNFLFKYFKISKLLKGNYTIIDSFDGLRKYEACKFFLVFSNRSCFITHMKRNGYFKIVTGKKNKNSISTNCDDIDYENIKIYNYDNKIENEDTNCNDNKLHEHSSNNIEKESLNKSNDVVYPLSRNCNLTEDIYSWRIFYIFNKYIYIYGKVVKGFGRGSKYLNIPTANIFNANLTEADIMPGIYFGISKLKHKIYKTVVSIGYNPYFQNKHITIEAFLYYKTNNLFYDENIELIIVGILRSESNFYELSHLIHAIQFDCELARIALNQISHDQYFKKCKNYLSSCKHI</sequence>
<dbReference type="GO" id="GO:0009231">
    <property type="term" value="P:riboflavin biosynthetic process"/>
    <property type="evidence" value="ECO:0007669"/>
    <property type="project" value="InterPro"/>
</dbReference>
<dbReference type="Proteomes" id="UP000072874">
    <property type="component" value="Chromosome 11"/>
</dbReference>
<dbReference type="EC" id="2.7.1.26" evidence="2"/>
<reference evidence="12 13" key="1">
    <citation type="journal article" date="2014" name="BMC Biol.">
        <title>A comprehensive evaluation of rodent malaria parasite genomes and gene expression.</title>
        <authorList>
            <person name="Otto T.D."/>
            <person name="Bohme U."/>
            <person name="Jackson A.P."/>
            <person name="Hunt M."/>
            <person name="Franke-Fayard B."/>
            <person name="Hoeijmakers W.A."/>
            <person name="Religa A.A."/>
            <person name="Robertson L."/>
            <person name="Sanders M."/>
            <person name="Ogun S.A."/>
            <person name="Cunningham D."/>
            <person name="Erhart A."/>
            <person name="Billker O."/>
            <person name="Khan S.M."/>
            <person name="Stunnenberg H.G."/>
            <person name="Langhorne J."/>
            <person name="Holder A.A."/>
            <person name="Waters A.P."/>
            <person name="Newbold C.I."/>
            <person name="Pain A."/>
            <person name="Berriman M."/>
            <person name="Janse C.J."/>
        </authorList>
    </citation>
    <scope>NUCLEOTIDE SEQUENCE [LARGE SCALE GENOMIC DNA]</scope>
    <source>
        <strain evidence="11 12">17X</strain>
        <strain evidence="10 13">YM</strain>
    </source>
</reference>
<reference evidence="11" key="2">
    <citation type="submission" date="2014-05" db="EMBL/GenBank/DDBJ databases">
        <authorList>
            <person name="Aslett M.A."/>
            <person name="De Silva N."/>
        </authorList>
    </citation>
    <scope>NUCLEOTIDE SEQUENCE</scope>
    <source>
        <strain evidence="11">17X</strain>
    </source>
</reference>